<name>A0A978UJS7_ZIZJJ</name>
<proteinExistence type="predicted"/>
<dbReference type="GO" id="GO:0010088">
    <property type="term" value="P:phloem development"/>
    <property type="evidence" value="ECO:0007669"/>
    <property type="project" value="InterPro"/>
</dbReference>
<dbReference type="InterPro" id="IPR039299">
    <property type="entry name" value="SEOA"/>
</dbReference>
<accession>A0A978UJS7</accession>
<gene>
    <name evidence="1" type="ORF">FEM48_Zijuj11G0155700</name>
</gene>
<sequence length="288" mass="32260">MTIRYIVWIPIVEQWTSELLDLFIELRNQMPWYVVQMFSSPVAGIKFIKEEWHTHGLVAEPARKGRKPNALPSIRLPGMKAFPFTRVMPENHPTPNLYSWIHPVAEKKKSSKHAILDQLSQAPSQFQKLLSFTPHHPHVRSCKLAAAAASTVAGFVFVLLHELLDLRTAFVSKDFEQCRPQISNICQILKEQGHKASVKSDAGQSFDNVGGEEARFLELYCFFGKAFEECFASYGEIAQISAIIGGERLLRSLPLSVAVLSSVDLGWGGSATTNSMFDFFSKAEIGLH</sequence>
<dbReference type="PANTHER" id="PTHR33232:SF18">
    <property type="entry name" value="PROTEIN SIEVE ELEMENT OCCLUSION B-LIKE"/>
    <property type="match status" value="1"/>
</dbReference>
<dbReference type="PANTHER" id="PTHR33232">
    <property type="entry name" value="PROTEIN SIEVE ELEMENT OCCLUSION B-LIKE"/>
    <property type="match status" value="1"/>
</dbReference>
<evidence type="ECO:0000313" key="2">
    <source>
        <dbReference type="Proteomes" id="UP000813462"/>
    </source>
</evidence>
<dbReference type="EMBL" id="JAEACU010000011">
    <property type="protein sequence ID" value="KAH7515058.1"/>
    <property type="molecule type" value="Genomic_DNA"/>
</dbReference>
<dbReference type="AlphaFoldDB" id="A0A978UJS7"/>
<organism evidence="1 2">
    <name type="scientific">Ziziphus jujuba var. spinosa</name>
    <dbReference type="NCBI Taxonomy" id="714518"/>
    <lineage>
        <taxon>Eukaryota</taxon>
        <taxon>Viridiplantae</taxon>
        <taxon>Streptophyta</taxon>
        <taxon>Embryophyta</taxon>
        <taxon>Tracheophyta</taxon>
        <taxon>Spermatophyta</taxon>
        <taxon>Magnoliopsida</taxon>
        <taxon>eudicotyledons</taxon>
        <taxon>Gunneridae</taxon>
        <taxon>Pentapetalae</taxon>
        <taxon>rosids</taxon>
        <taxon>fabids</taxon>
        <taxon>Rosales</taxon>
        <taxon>Rhamnaceae</taxon>
        <taxon>Paliureae</taxon>
        <taxon>Ziziphus</taxon>
    </lineage>
</organism>
<protein>
    <submittedName>
        <fullName evidence="1">Uncharacterized protein</fullName>
    </submittedName>
</protein>
<reference evidence="1" key="1">
    <citation type="journal article" date="2021" name="Front. Plant Sci.">
        <title>Chromosome-Scale Genome Assembly for Chinese Sour Jujube and Insights Into Its Genome Evolution and Domestication Signature.</title>
        <authorList>
            <person name="Shen L.-Y."/>
            <person name="Luo H."/>
            <person name="Wang X.-L."/>
            <person name="Wang X.-M."/>
            <person name="Qiu X.-J."/>
            <person name="Liu H."/>
            <person name="Zhou S.-S."/>
            <person name="Jia K.-H."/>
            <person name="Nie S."/>
            <person name="Bao Y.-T."/>
            <person name="Zhang R.-G."/>
            <person name="Yun Q.-Z."/>
            <person name="Chai Y.-H."/>
            <person name="Lu J.-Y."/>
            <person name="Li Y."/>
            <person name="Zhao S.-W."/>
            <person name="Mao J.-F."/>
            <person name="Jia S.-G."/>
            <person name="Mao Y.-M."/>
        </authorList>
    </citation>
    <scope>NUCLEOTIDE SEQUENCE</scope>
    <source>
        <strain evidence="1">AT0</strain>
        <tissue evidence="1">Leaf</tissue>
    </source>
</reference>
<evidence type="ECO:0000313" key="1">
    <source>
        <dbReference type="EMBL" id="KAH7515058.1"/>
    </source>
</evidence>
<comment type="caution">
    <text evidence="1">The sequence shown here is derived from an EMBL/GenBank/DDBJ whole genome shotgun (WGS) entry which is preliminary data.</text>
</comment>
<dbReference type="Proteomes" id="UP000813462">
    <property type="component" value="Unassembled WGS sequence"/>
</dbReference>